<name>A0A290ZD85_9PSEU</name>
<evidence type="ECO:0000313" key="1">
    <source>
        <dbReference type="EMBL" id="ATE56957.1"/>
    </source>
</evidence>
<dbReference type="EMBL" id="CP023445">
    <property type="protein sequence ID" value="ATE56957.1"/>
    <property type="molecule type" value="Genomic_DNA"/>
</dbReference>
<protein>
    <recommendedName>
        <fullName evidence="3">DUF4258 domain-containing protein</fullName>
    </recommendedName>
</protein>
<organism evidence="1 2">
    <name type="scientific">Actinosynnema pretiosum</name>
    <dbReference type="NCBI Taxonomy" id="42197"/>
    <lineage>
        <taxon>Bacteria</taxon>
        <taxon>Bacillati</taxon>
        <taxon>Actinomycetota</taxon>
        <taxon>Actinomycetes</taxon>
        <taxon>Pseudonocardiales</taxon>
        <taxon>Pseudonocardiaceae</taxon>
        <taxon>Actinosynnema</taxon>
    </lineage>
</organism>
<sequence length="78" mass="8747">MFRGVKEGQWSADHIARHDVTLDEVREAILERPHWQEKGKNDTTPICGRAHAGRHSFVVAVDDGGEAFVVSRAGREPR</sequence>
<evidence type="ECO:0000313" key="2">
    <source>
        <dbReference type="Proteomes" id="UP000218505"/>
    </source>
</evidence>
<keyword evidence="2" id="KW-1185">Reference proteome</keyword>
<evidence type="ECO:0008006" key="3">
    <source>
        <dbReference type="Google" id="ProtNLM"/>
    </source>
</evidence>
<dbReference type="KEGG" id="apre:CNX65_29750"/>
<gene>
    <name evidence="1" type="ORF">CNX65_29750</name>
</gene>
<reference evidence="1" key="1">
    <citation type="submission" date="2017-09" db="EMBL/GenBank/DDBJ databases">
        <title>Complete Genome Sequence of ansamitocin-producing Bacterium Actinosynnema pretiosum X47.</title>
        <authorList>
            <person name="Cao G."/>
            <person name="Zong G."/>
            <person name="Zhong C."/>
            <person name="Fu J."/>
        </authorList>
    </citation>
    <scope>NUCLEOTIDE SEQUENCE [LARGE SCALE GENOMIC DNA]</scope>
    <source>
        <strain evidence="1">X47</strain>
    </source>
</reference>
<dbReference type="RefSeq" id="WP_096496701.1">
    <property type="nucleotide sequence ID" value="NZ_CP023445.1"/>
</dbReference>
<proteinExistence type="predicted"/>
<dbReference type="Proteomes" id="UP000218505">
    <property type="component" value="Chromosome"/>
</dbReference>
<dbReference type="AlphaFoldDB" id="A0A290ZD85"/>
<accession>A0A290ZD85</accession>